<evidence type="ECO:0000313" key="2">
    <source>
        <dbReference type="Proteomes" id="UP001143910"/>
    </source>
</evidence>
<proteinExistence type="predicted"/>
<dbReference type="Proteomes" id="UP001143910">
    <property type="component" value="Unassembled WGS sequence"/>
</dbReference>
<comment type="caution">
    <text evidence="1">The sequence shown here is derived from an EMBL/GenBank/DDBJ whole genome shotgun (WGS) entry which is preliminary data.</text>
</comment>
<organism evidence="1 2">
    <name type="scientific">Zarea fungicola</name>
    <dbReference type="NCBI Taxonomy" id="93591"/>
    <lineage>
        <taxon>Eukaryota</taxon>
        <taxon>Fungi</taxon>
        <taxon>Dikarya</taxon>
        <taxon>Ascomycota</taxon>
        <taxon>Pezizomycotina</taxon>
        <taxon>Sordariomycetes</taxon>
        <taxon>Hypocreomycetidae</taxon>
        <taxon>Hypocreales</taxon>
        <taxon>Cordycipitaceae</taxon>
        <taxon>Zarea</taxon>
    </lineage>
</organism>
<dbReference type="EMBL" id="JANJQO010000247">
    <property type="protein sequence ID" value="KAJ2979851.1"/>
    <property type="molecule type" value="Genomic_DNA"/>
</dbReference>
<accession>A0ACC1NMN7</accession>
<gene>
    <name evidence="1" type="ORF">NQ176_g2996</name>
</gene>
<sequence>MSMHVPASNNGIGESNIKLPSPAPAASPTNTPDFPTTTIKTESEAVAAVEEKPEVFLPTPPLLPSNAAGPKLCSQLGQDAPPTPDHSGAMKCESMSPSDSYSVISSPRTFGWPPSESEESEPWTLHQELLPDQSLYAHSPGSPPGSWDCAVPYQFQGAPTSVGYYQDCTIPFSAATPSMQASYSPVFELASTYSSPPYPTSHFDDASPVHQANMSEHGVSVNGGISTHSDYSPITKTPTSDCYSTLRRPGGAVPSPIKTTDINSLPYSQLLHLAFMSSETKRLQLRQIYEWFEENTNKTQSKGWQNSIRHNLSMNRAFTKAELKEDGTESRRSTEWVLQDWAILNGVQSTTRYRKGCARGKSSSLTREHMSSVSSTASRRALVGCSSRTRDRLYNQRMPMQHIPSHHHILYGSSTTPPHSVATLSGVPEIDGYMAHAGGICYSPSQTHEGYRPVVSEGTVGGLHSYPMFFSEGSMRDYMVVGGVMPQSTTIETSYTSQFSPVLVAEQVSENQGDHSHVPVEYSPRQGIDTGPDAVREWRGE</sequence>
<name>A0ACC1NMN7_9HYPO</name>
<reference evidence="1" key="1">
    <citation type="submission" date="2022-08" db="EMBL/GenBank/DDBJ databases">
        <title>Genome Sequence of Lecanicillium fungicola.</title>
        <authorList>
            <person name="Buettner E."/>
        </authorList>
    </citation>
    <scope>NUCLEOTIDE SEQUENCE</scope>
    <source>
        <strain evidence="1">Babe33</strain>
    </source>
</reference>
<keyword evidence="2" id="KW-1185">Reference proteome</keyword>
<evidence type="ECO:0000313" key="1">
    <source>
        <dbReference type="EMBL" id="KAJ2979851.1"/>
    </source>
</evidence>
<protein>
    <submittedName>
        <fullName evidence="1">Uncharacterized protein</fullName>
    </submittedName>
</protein>